<sequence>MPRAPALRSSNFSSLQMQRYIYAERAVNISLTPPPPPVYFIPSFSLAPSETMKKRGLHDLRFRGCSRSPGRAPVCCIVIRTICVFDGVLPFVWVK</sequence>
<evidence type="ECO:0000313" key="2">
    <source>
        <dbReference type="Proteomes" id="UP001558613"/>
    </source>
</evidence>
<dbReference type="EMBL" id="JAYMGO010000013">
    <property type="protein sequence ID" value="KAL1262958.1"/>
    <property type="molecule type" value="Genomic_DNA"/>
</dbReference>
<reference evidence="1 2" key="1">
    <citation type="submission" date="2023-09" db="EMBL/GenBank/DDBJ databases">
        <authorList>
            <person name="Wang M."/>
        </authorList>
    </citation>
    <scope>NUCLEOTIDE SEQUENCE [LARGE SCALE GENOMIC DNA]</scope>
    <source>
        <strain evidence="1">GT-2023</strain>
        <tissue evidence="1">Liver</tissue>
    </source>
</reference>
<dbReference type="Proteomes" id="UP001558613">
    <property type="component" value="Unassembled WGS sequence"/>
</dbReference>
<organism evidence="1 2">
    <name type="scientific">Cirrhinus molitorella</name>
    <name type="common">mud carp</name>
    <dbReference type="NCBI Taxonomy" id="172907"/>
    <lineage>
        <taxon>Eukaryota</taxon>
        <taxon>Metazoa</taxon>
        <taxon>Chordata</taxon>
        <taxon>Craniata</taxon>
        <taxon>Vertebrata</taxon>
        <taxon>Euteleostomi</taxon>
        <taxon>Actinopterygii</taxon>
        <taxon>Neopterygii</taxon>
        <taxon>Teleostei</taxon>
        <taxon>Ostariophysi</taxon>
        <taxon>Cypriniformes</taxon>
        <taxon>Cyprinidae</taxon>
        <taxon>Labeoninae</taxon>
        <taxon>Labeonini</taxon>
        <taxon>Cirrhinus</taxon>
    </lineage>
</organism>
<name>A0ABR3MD02_9TELE</name>
<keyword evidence="2" id="KW-1185">Reference proteome</keyword>
<gene>
    <name evidence="1" type="ORF">QQF64_005697</name>
</gene>
<comment type="caution">
    <text evidence="1">The sequence shown here is derived from an EMBL/GenBank/DDBJ whole genome shotgun (WGS) entry which is preliminary data.</text>
</comment>
<evidence type="ECO:0000313" key="1">
    <source>
        <dbReference type="EMBL" id="KAL1262958.1"/>
    </source>
</evidence>
<accession>A0ABR3MD02</accession>
<proteinExistence type="predicted"/>
<protein>
    <submittedName>
        <fullName evidence="1">Uncharacterized protein</fullName>
    </submittedName>
</protein>